<evidence type="ECO:0000313" key="12">
    <source>
        <dbReference type="EMBL" id="WNZ24865.1"/>
    </source>
</evidence>
<evidence type="ECO:0000256" key="9">
    <source>
        <dbReference type="ARBA" id="ARBA00025834"/>
    </source>
</evidence>
<dbReference type="GO" id="GO:0031676">
    <property type="term" value="C:plasma membrane-derived thylakoid membrane"/>
    <property type="evidence" value="ECO:0007669"/>
    <property type="project" value="UniProtKB-SubCell"/>
</dbReference>
<keyword evidence="6 10" id="KW-0249">Electron transport</keyword>
<keyword evidence="4 10" id="KW-0813">Transport</keyword>
<dbReference type="AlphaFoldDB" id="A0AA96WGX8"/>
<dbReference type="GO" id="GO:0009055">
    <property type="term" value="F:electron transfer activity"/>
    <property type="evidence" value="ECO:0007669"/>
    <property type="project" value="UniProtKB-UniRule"/>
</dbReference>
<keyword evidence="5 10" id="KW-0812">Transmembrane</keyword>
<dbReference type="GO" id="GO:0009512">
    <property type="term" value="C:cytochrome b6f complex"/>
    <property type="evidence" value="ECO:0007669"/>
    <property type="project" value="InterPro"/>
</dbReference>
<keyword evidence="7 10" id="KW-1133">Transmembrane helix</keyword>
<evidence type="ECO:0000256" key="1">
    <source>
        <dbReference type="ARBA" id="ARBA00003068"/>
    </source>
</evidence>
<dbReference type="SUPFAM" id="SSF103451">
    <property type="entry name" value="PetN subunit of the cytochrome b6f complex"/>
    <property type="match status" value="1"/>
</dbReference>
<organism evidence="12">
    <name type="scientific">Leptolyngbya sp. NK1-12</name>
    <dbReference type="NCBI Taxonomy" id="2547451"/>
    <lineage>
        <taxon>Bacteria</taxon>
        <taxon>Bacillati</taxon>
        <taxon>Cyanobacteriota</taxon>
        <taxon>Cyanophyceae</taxon>
        <taxon>Leptolyngbyales</taxon>
        <taxon>Leptolyngbyaceae</taxon>
        <taxon>Leptolyngbya group</taxon>
        <taxon>Leptolyngbya</taxon>
    </lineage>
</organism>
<protein>
    <recommendedName>
        <fullName evidence="10">Cytochrome b6-f complex subunit 8</fullName>
    </recommendedName>
    <alternativeName>
        <fullName evidence="10">Cytochrome b6-f complex subunit PetN</fullName>
    </alternativeName>
    <alternativeName>
        <fullName evidence="10">Cytochrome b6-f complex subunit VIII</fullName>
    </alternativeName>
</protein>
<keyword evidence="10" id="KW-0793">Thylakoid</keyword>
<dbReference type="InterPro" id="IPR036143">
    <property type="entry name" value="Cytochr_b6-f_cplx_su8_sf"/>
</dbReference>
<accession>A0AA96WGX8</accession>
<comment type="subcellular location">
    <subcellularLocation>
        <location evidence="10">Cellular thylakoid membrane</location>
        <topology evidence="10">Single-pass membrane protein</topology>
    </subcellularLocation>
    <subcellularLocation>
        <location evidence="2">Membrane</location>
        <topology evidence="2">Single-pass membrane protein</topology>
    </subcellularLocation>
</comment>
<evidence type="ECO:0000256" key="7">
    <source>
        <dbReference type="ARBA" id="ARBA00022989"/>
    </source>
</evidence>
<evidence type="ECO:0000256" key="11">
    <source>
        <dbReference type="SAM" id="Phobius"/>
    </source>
</evidence>
<dbReference type="InterPro" id="IPR005497">
    <property type="entry name" value="Cytochrome_b6-f_cplx_su8"/>
</dbReference>
<evidence type="ECO:0000256" key="4">
    <source>
        <dbReference type="ARBA" id="ARBA00022448"/>
    </source>
</evidence>
<comment type="function">
    <text evidence="1 10">Component of the cytochrome b6-f complex, which mediates electron transfer between photosystem II (PSII) and photosystem I (PSI), cyclic electron flow around PSI, and state transitions.</text>
</comment>
<dbReference type="GO" id="GO:0017004">
    <property type="term" value="P:cytochrome complex assembly"/>
    <property type="evidence" value="ECO:0007669"/>
    <property type="project" value="UniProtKB-UniRule"/>
</dbReference>
<gene>
    <name evidence="10 12" type="primary">petN</name>
    <name evidence="12" type="ORF">HJG54_19765</name>
</gene>
<dbReference type="EMBL" id="CP053586">
    <property type="protein sequence ID" value="WNZ24865.1"/>
    <property type="molecule type" value="Genomic_DNA"/>
</dbReference>
<evidence type="ECO:0000256" key="5">
    <source>
        <dbReference type="ARBA" id="ARBA00022692"/>
    </source>
</evidence>
<feature type="transmembrane region" description="Helical" evidence="11">
    <location>
        <begin position="6"/>
        <end position="24"/>
    </location>
</feature>
<dbReference type="HAMAP" id="MF_00395">
    <property type="entry name" value="Cytb6_f_PetN"/>
    <property type="match status" value="1"/>
</dbReference>
<keyword evidence="8 10" id="KW-0472">Membrane</keyword>
<sequence length="29" mass="3207">MDILTLGWVALLTVFTFSIALVVWGRNGL</sequence>
<dbReference type="Pfam" id="PF03742">
    <property type="entry name" value="PetN"/>
    <property type="match status" value="1"/>
</dbReference>
<evidence type="ECO:0000256" key="10">
    <source>
        <dbReference type="HAMAP-Rule" id="MF_00395"/>
    </source>
</evidence>
<comment type="similarity">
    <text evidence="3 10">Belongs to the PetN family.</text>
</comment>
<comment type="subunit">
    <text evidence="9 10">The 4 large subunits of the cytochrome b6-f complex are cytochrome b6, subunit IV (17 kDa polypeptide, PetD), cytochrome f and the Rieske protein, while the 4 small subunits are PetG, PetL, PetM and PetN. The complex functions as a dimer.</text>
</comment>
<evidence type="ECO:0000256" key="6">
    <source>
        <dbReference type="ARBA" id="ARBA00022982"/>
    </source>
</evidence>
<name>A0AA96WGX8_9CYAN</name>
<evidence type="ECO:0000256" key="8">
    <source>
        <dbReference type="ARBA" id="ARBA00023136"/>
    </source>
</evidence>
<evidence type="ECO:0000256" key="3">
    <source>
        <dbReference type="ARBA" id="ARBA00010969"/>
    </source>
</evidence>
<keyword evidence="10" id="KW-0602">Photosynthesis</keyword>
<dbReference type="RefSeq" id="WP_072009703.1">
    <property type="nucleotide sequence ID" value="NZ_CP053586.1"/>
</dbReference>
<reference evidence="12" key="1">
    <citation type="submission" date="2020-05" db="EMBL/GenBank/DDBJ databases">
        <authorList>
            <person name="Zhu T."/>
            <person name="Keshari N."/>
            <person name="Lu X."/>
        </authorList>
    </citation>
    <scope>NUCLEOTIDE SEQUENCE</scope>
    <source>
        <strain evidence="12">NK1-12</strain>
    </source>
</reference>
<dbReference type="NCBIfam" id="NF011331">
    <property type="entry name" value="PRK14747.1"/>
    <property type="match status" value="1"/>
</dbReference>
<dbReference type="GO" id="GO:0015979">
    <property type="term" value="P:photosynthesis"/>
    <property type="evidence" value="ECO:0007669"/>
    <property type="project" value="UniProtKB-KW"/>
</dbReference>
<proteinExistence type="inferred from homology"/>
<evidence type="ECO:0000256" key="2">
    <source>
        <dbReference type="ARBA" id="ARBA00004167"/>
    </source>
</evidence>